<dbReference type="EnsemblMetazoa" id="GAUT036717-RA">
    <property type="protein sequence ID" value="GAUT036717-PA"/>
    <property type="gene ID" value="GAUT036717"/>
</dbReference>
<protein>
    <recommendedName>
        <fullName evidence="3">Tc3 transposase DNA binding domain-containing protein</fullName>
    </recommendedName>
</protein>
<accession>A0A1A9VGS7</accession>
<keyword evidence="2" id="KW-1185">Reference proteome</keyword>
<dbReference type="Proteomes" id="UP000078200">
    <property type="component" value="Unassembled WGS sequence"/>
</dbReference>
<name>A0A1A9VGS7_GLOAU</name>
<evidence type="ECO:0008006" key="3">
    <source>
        <dbReference type="Google" id="ProtNLM"/>
    </source>
</evidence>
<organism evidence="1 2">
    <name type="scientific">Glossina austeni</name>
    <name type="common">Savannah tsetse fly</name>
    <dbReference type="NCBI Taxonomy" id="7395"/>
    <lineage>
        <taxon>Eukaryota</taxon>
        <taxon>Metazoa</taxon>
        <taxon>Ecdysozoa</taxon>
        <taxon>Arthropoda</taxon>
        <taxon>Hexapoda</taxon>
        <taxon>Insecta</taxon>
        <taxon>Pterygota</taxon>
        <taxon>Neoptera</taxon>
        <taxon>Endopterygota</taxon>
        <taxon>Diptera</taxon>
        <taxon>Brachycera</taxon>
        <taxon>Muscomorpha</taxon>
        <taxon>Hippoboscoidea</taxon>
        <taxon>Glossinidae</taxon>
        <taxon>Glossina</taxon>
    </lineage>
</organism>
<evidence type="ECO:0000313" key="1">
    <source>
        <dbReference type="EnsemblMetazoa" id="GAUT036717-PA"/>
    </source>
</evidence>
<sequence>MNSKYSGKYPRSPPRFIYFVKKLMLKVPHGSELSEEECWKIEGTRLAGKKIDEISVAINRKTQSKDVDNYGCIKGSGRVPTVHQKMKRHICHLATNENMSFRQIREKLGLNITRCAETS</sequence>
<dbReference type="VEuPathDB" id="VectorBase:GAUT036717"/>
<proteinExistence type="predicted"/>
<evidence type="ECO:0000313" key="2">
    <source>
        <dbReference type="Proteomes" id="UP000078200"/>
    </source>
</evidence>
<reference evidence="1" key="1">
    <citation type="submission" date="2020-05" db="UniProtKB">
        <authorList>
            <consortium name="EnsemblMetazoa"/>
        </authorList>
    </citation>
    <scope>IDENTIFICATION</scope>
    <source>
        <strain evidence="1">TTRI</strain>
    </source>
</reference>
<dbReference type="AlphaFoldDB" id="A0A1A9VGS7"/>